<dbReference type="AlphaFoldDB" id="A0A7M3UQK3"/>
<organism evidence="8">
    <name type="scientific">Dracaena cambodiana</name>
    <dbReference type="NCBI Taxonomy" id="580341"/>
    <lineage>
        <taxon>Eukaryota</taxon>
        <taxon>Viridiplantae</taxon>
        <taxon>Streptophyta</taxon>
        <taxon>Embryophyta</taxon>
        <taxon>Tracheophyta</taxon>
        <taxon>Spermatophyta</taxon>
        <taxon>Magnoliopsida</taxon>
        <taxon>Liliopsida</taxon>
        <taxon>Asparagales</taxon>
        <taxon>Asparagaceae</taxon>
        <taxon>Nolinoideae</taxon>
        <taxon>Dracaena</taxon>
    </lineage>
</organism>
<evidence type="ECO:0000256" key="1">
    <source>
        <dbReference type="ARBA" id="ARBA00005510"/>
    </source>
</evidence>
<dbReference type="PROSITE" id="PS50888">
    <property type="entry name" value="BHLH"/>
    <property type="match status" value="1"/>
</dbReference>
<dbReference type="GO" id="GO:0046983">
    <property type="term" value="F:protein dimerization activity"/>
    <property type="evidence" value="ECO:0007669"/>
    <property type="project" value="InterPro"/>
</dbReference>
<name>A0A7M3UQK3_9ASPA</name>
<feature type="domain" description="BHLH" evidence="7">
    <location>
        <begin position="49"/>
        <end position="99"/>
    </location>
</feature>
<dbReference type="SUPFAM" id="SSF47459">
    <property type="entry name" value="HLH, helix-loop-helix DNA-binding domain"/>
    <property type="match status" value="1"/>
</dbReference>
<dbReference type="PANTHER" id="PTHR47001:SF1">
    <property type="entry name" value="TRANSCRIPTION FACTOR BHLH11"/>
    <property type="match status" value="1"/>
</dbReference>
<dbReference type="InterPro" id="IPR057075">
    <property type="entry name" value="bHLH_IRO3"/>
</dbReference>
<dbReference type="InterPro" id="IPR036638">
    <property type="entry name" value="HLH_DNA-bd_sf"/>
</dbReference>
<reference evidence="8" key="1">
    <citation type="submission" date="2019-12" db="EMBL/GenBank/DDBJ databases">
        <title>Identification of the bHLH gene family in Dracaena cambodiana reveals candidate genes involved in flavonoid biosynthesis.</title>
        <authorList>
            <person name="Zhu J."/>
            <person name="Peng S."/>
        </authorList>
    </citation>
    <scope>NUCLEOTIDE SEQUENCE</scope>
</reference>
<evidence type="ECO:0000256" key="3">
    <source>
        <dbReference type="ARBA" id="ARBA00023125"/>
    </source>
</evidence>
<keyword evidence="3" id="KW-0238">DNA-binding</keyword>
<keyword evidence="5" id="KW-0539">Nucleus</keyword>
<proteinExistence type="evidence at transcript level"/>
<dbReference type="Gene3D" id="4.10.280.10">
    <property type="entry name" value="Helix-loop-helix DNA-binding domain"/>
    <property type="match status" value="1"/>
</dbReference>
<sequence length="346" mass="37935">MPPRFHPKPMQSEPPLAAAIIMQMAESLDAMHVLLSQRVEDDAKNPIAARKMQKADREKLRRDRLNEQFLELGKALDPDRPKNDKATILSDTIQMLKDLTTQVNKLKTEHTSLSEESRELTQEKNELREDKGTLKSEIDNLNSQYQQRLRYVYPWGAVDPSVVMGPPPPYPYPVPVPVPSAPIPIHPLQPFPFFRSQASGAVHNLCHAYMPYSSPCNPQAEHSSAQQHPHQQPGTSRSQTSSQQDSGSKSSNPQQRSGAERSDDFSDVVTELALKTPGSAGTSSHSKVAKDQDLSSEGSKGKQWPPPRKDNSGNGDESSTSRRSSSSSGLPGNSSNSVGDGSLANN</sequence>
<dbReference type="GO" id="GO:0006879">
    <property type="term" value="P:intracellular iron ion homeostasis"/>
    <property type="evidence" value="ECO:0007669"/>
    <property type="project" value="InterPro"/>
</dbReference>
<protein>
    <submittedName>
        <fullName evidence="8">BHLH transcription factor</fullName>
    </submittedName>
</protein>
<dbReference type="EMBL" id="MN883653">
    <property type="protein sequence ID" value="QOJ43706.1"/>
    <property type="molecule type" value="mRNA"/>
</dbReference>
<dbReference type="InterPro" id="IPR044579">
    <property type="entry name" value="bHLH11/121"/>
</dbReference>
<feature type="region of interest" description="Disordered" evidence="6">
    <location>
        <begin position="216"/>
        <end position="346"/>
    </location>
</feature>
<gene>
    <name evidence="8" type="primary">bHLH45</name>
</gene>
<dbReference type="InterPro" id="IPR011598">
    <property type="entry name" value="bHLH_dom"/>
</dbReference>
<evidence type="ECO:0000256" key="4">
    <source>
        <dbReference type="ARBA" id="ARBA00023163"/>
    </source>
</evidence>
<feature type="compositionally biased region" description="Low complexity" evidence="6">
    <location>
        <begin position="321"/>
        <end position="337"/>
    </location>
</feature>
<evidence type="ECO:0000256" key="2">
    <source>
        <dbReference type="ARBA" id="ARBA00023015"/>
    </source>
</evidence>
<dbReference type="PANTHER" id="PTHR47001">
    <property type="entry name" value="TRANSCRIPTION FACTOR BHLH121"/>
    <property type="match status" value="1"/>
</dbReference>
<evidence type="ECO:0000256" key="6">
    <source>
        <dbReference type="SAM" id="MobiDB-lite"/>
    </source>
</evidence>
<keyword evidence="2" id="KW-0805">Transcription regulation</keyword>
<dbReference type="Pfam" id="PF23177">
    <property type="entry name" value="bHLH_IRO3"/>
    <property type="match status" value="1"/>
</dbReference>
<evidence type="ECO:0000259" key="7">
    <source>
        <dbReference type="PROSITE" id="PS50888"/>
    </source>
</evidence>
<accession>A0A7M3UQK3</accession>
<evidence type="ECO:0000313" key="8">
    <source>
        <dbReference type="EMBL" id="QOJ43706.1"/>
    </source>
</evidence>
<dbReference type="GO" id="GO:0003677">
    <property type="term" value="F:DNA binding"/>
    <property type="evidence" value="ECO:0007669"/>
    <property type="project" value="UniProtKB-KW"/>
</dbReference>
<comment type="similarity">
    <text evidence="1">Belongs to the bHLH protein family.</text>
</comment>
<evidence type="ECO:0000256" key="5">
    <source>
        <dbReference type="ARBA" id="ARBA00023242"/>
    </source>
</evidence>
<dbReference type="GO" id="GO:0003700">
    <property type="term" value="F:DNA-binding transcription factor activity"/>
    <property type="evidence" value="ECO:0007669"/>
    <property type="project" value="InterPro"/>
</dbReference>
<feature type="compositionally biased region" description="Low complexity" evidence="6">
    <location>
        <begin position="219"/>
        <end position="251"/>
    </location>
</feature>
<dbReference type="CDD" id="cd11446">
    <property type="entry name" value="bHLH_AtILR3_like"/>
    <property type="match status" value="1"/>
</dbReference>
<keyword evidence="4" id="KW-0804">Transcription</keyword>
<feature type="region of interest" description="Disordered" evidence="6">
    <location>
        <begin position="107"/>
        <end position="128"/>
    </location>
</feature>
<dbReference type="SMART" id="SM00353">
    <property type="entry name" value="HLH"/>
    <property type="match status" value="1"/>
</dbReference>